<feature type="compositionally biased region" description="Polar residues" evidence="1">
    <location>
        <begin position="1"/>
        <end position="11"/>
    </location>
</feature>
<dbReference type="AlphaFoldDB" id="A0A8S3SEJ1"/>
<dbReference type="Proteomes" id="UP000683360">
    <property type="component" value="Unassembled WGS sequence"/>
</dbReference>
<protein>
    <submittedName>
        <fullName evidence="2">Uncharacterized protein</fullName>
    </submittedName>
</protein>
<feature type="region of interest" description="Disordered" evidence="1">
    <location>
        <begin position="91"/>
        <end position="115"/>
    </location>
</feature>
<evidence type="ECO:0000313" key="2">
    <source>
        <dbReference type="EMBL" id="CAG2218053.1"/>
    </source>
</evidence>
<dbReference type="OrthoDB" id="6154648at2759"/>
<proteinExistence type="predicted"/>
<comment type="caution">
    <text evidence="2">The sequence shown here is derived from an EMBL/GenBank/DDBJ whole genome shotgun (WGS) entry which is preliminary data.</text>
</comment>
<name>A0A8S3SEJ1_MYTED</name>
<sequence>MQNNSTGQQDNSGHRCLPNNEIEDDVYAEIDEERMCPDSPSSRTDKISSESKSSSSSKESKESVNEGYLNPYQALLTDSKMTIISGEIFDQEDKEEQQRKYSKLENNVQSEKTKNTKGNPVKVIYLELEDIYNVKIKPSVESENGDTKDDNTALHVEWTFKRLNTMYKCFFFGLLLKLLF</sequence>
<feature type="compositionally biased region" description="Acidic residues" evidence="1">
    <location>
        <begin position="21"/>
        <end position="32"/>
    </location>
</feature>
<reference evidence="2" key="1">
    <citation type="submission" date="2021-03" db="EMBL/GenBank/DDBJ databases">
        <authorList>
            <person name="Bekaert M."/>
        </authorList>
    </citation>
    <scope>NUCLEOTIDE SEQUENCE</scope>
</reference>
<accession>A0A8S3SEJ1</accession>
<organism evidence="2 3">
    <name type="scientific">Mytilus edulis</name>
    <name type="common">Blue mussel</name>
    <dbReference type="NCBI Taxonomy" id="6550"/>
    <lineage>
        <taxon>Eukaryota</taxon>
        <taxon>Metazoa</taxon>
        <taxon>Spiralia</taxon>
        <taxon>Lophotrochozoa</taxon>
        <taxon>Mollusca</taxon>
        <taxon>Bivalvia</taxon>
        <taxon>Autobranchia</taxon>
        <taxon>Pteriomorphia</taxon>
        <taxon>Mytilida</taxon>
        <taxon>Mytiloidea</taxon>
        <taxon>Mytilidae</taxon>
        <taxon>Mytilinae</taxon>
        <taxon>Mytilus</taxon>
    </lineage>
</organism>
<dbReference type="EMBL" id="CAJPWZ010001585">
    <property type="protein sequence ID" value="CAG2218053.1"/>
    <property type="molecule type" value="Genomic_DNA"/>
</dbReference>
<feature type="region of interest" description="Disordered" evidence="1">
    <location>
        <begin position="1"/>
        <end position="66"/>
    </location>
</feature>
<gene>
    <name evidence="2" type="ORF">MEDL_31725</name>
</gene>
<keyword evidence="3" id="KW-1185">Reference proteome</keyword>
<evidence type="ECO:0000313" key="3">
    <source>
        <dbReference type="Proteomes" id="UP000683360"/>
    </source>
</evidence>
<evidence type="ECO:0000256" key="1">
    <source>
        <dbReference type="SAM" id="MobiDB-lite"/>
    </source>
</evidence>